<feature type="transmembrane region" description="Helical" evidence="1">
    <location>
        <begin position="20"/>
        <end position="39"/>
    </location>
</feature>
<organism evidence="2 3">
    <name type="scientific">Hibiscus sabdariffa</name>
    <name type="common">roselle</name>
    <dbReference type="NCBI Taxonomy" id="183260"/>
    <lineage>
        <taxon>Eukaryota</taxon>
        <taxon>Viridiplantae</taxon>
        <taxon>Streptophyta</taxon>
        <taxon>Embryophyta</taxon>
        <taxon>Tracheophyta</taxon>
        <taxon>Spermatophyta</taxon>
        <taxon>Magnoliopsida</taxon>
        <taxon>eudicotyledons</taxon>
        <taxon>Gunneridae</taxon>
        <taxon>Pentapetalae</taxon>
        <taxon>rosids</taxon>
        <taxon>malvids</taxon>
        <taxon>Malvales</taxon>
        <taxon>Malvaceae</taxon>
        <taxon>Malvoideae</taxon>
        <taxon>Hibiscus</taxon>
    </lineage>
</organism>
<name>A0ABR2Q7J9_9ROSI</name>
<sequence>MEKTCIMIRRNMYHLKEGKLLFFLYGCLNIFRLVSGLSWEPMVMWRALRHIKNTNYELQLRKLKVEGRSKVLGFQLWRKMRKVCRGFKTLLFSTSQCISCKHCDT</sequence>
<evidence type="ECO:0000313" key="3">
    <source>
        <dbReference type="Proteomes" id="UP001396334"/>
    </source>
</evidence>
<dbReference type="Proteomes" id="UP001396334">
    <property type="component" value="Unassembled WGS sequence"/>
</dbReference>
<comment type="caution">
    <text evidence="2">The sequence shown here is derived from an EMBL/GenBank/DDBJ whole genome shotgun (WGS) entry which is preliminary data.</text>
</comment>
<keyword evidence="3" id="KW-1185">Reference proteome</keyword>
<proteinExistence type="predicted"/>
<evidence type="ECO:0000313" key="2">
    <source>
        <dbReference type="EMBL" id="KAK8996652.1"/>
    </source>
</evidence>
<accession>A0ABR2Q7J9</accession>
<keyword evidence="1" id="KW-0812">Transmembrane</keyword>
<dbReference type="EMBL" id="JBBPBN010000044">
    <property type="protein sequence ID" value="KAK8996652.1"/>
    <property type="molecule type" value="Genomic_DNA"/>
</dbReference>
<protein>
    <submittedName>
        <fullName evidence="2">Uncharacterized protein</fullName>
    </submittedName>
</protein>
<reference evidence="2 3" key="1">
    <citation type="journal article" date="2024" name="G3 (Bethesda)">
        <title>Genome assembly of Hibiscus sabdariffa L. provides insights into metabolisms of medicinal natural products.</title>
        <authorList>
            <person name="Kim T."/>
        </authorList>
    </citation>
    <scope>NUCLEOTIDE SEQUENCE [LARGE SCALE GENOMIC DNA]</scope>
    <source>
        <strain evidence="2">TK-2024</strain>
        <tissue evidence="2">Old leaves</tissue>
    </source>
</reference>
<gene>
    <name evidence="2" type="ORF">V6N11_081918</name>
</gene>
<keyword evidence="1" id="KW-1133">Transmembrane helix</keyword>
<evidence type="ECO:0000256" key="1">
    <source>
        <dbReference type="SAM" id="Phobius"/>
    </source>
</evidence>
<keyword evidence="1" id="KW-0472">Membrane</keyword>